<gene>
    <name evidence="1" type="ORF">LX15_004788</name>
</gene>
<organism evidence="1 2">
    <name type="scientific">Streptoalloteichus tenebrarius (strain ATCC 17920 / DSM 40477 / JCM 4838 / CBS 697.72 / NBRC 16177 / NCIMB 11028 / NRRL B-12390 / A12253. 1 / ISP 5477)</name>
    <name type="common">Streptomyces tenebrarius</name>
    <dbReference type="NCBI Taxonomy" id="1933"/>
    <lineage>
        <taxon>Bacteria</taxon>
        <taxon>Bacillati</taxon>
        <taxon>Actinomycetota</taxon>
        <taxon>Actinomycetes</taxon>
        <taxon>Pseudonocardiales</taxon>
        <taxon>Pseudonocardiaceae</taxon>
        <taxon>Streptoalloteichus</taxon>
    </lineage>
</organism>
<comment type="caution">
    <text evidence="1">The sequence shown here is derived from an EMBL/GenBank/DDBJ whole genome shotgun (WGS) entry which is preliminary data.</text>
</comment>
<keyword evidence="2" id="KW-1185">Reference proteome</keyword>
<evidence type="ECO:0000313" key="2">
    <source>
        <dbReference type="Proteomes" id="UP001205311"/>
    </source>
</evidence>
<dbReference type="EMBL" id="JAMTCP010000035">
    <property type="protein sequence ID" value="MCP2261068.1"/>
    <property type="molecule type" value="Genomic_DNA"/>
</dbReference>
<proteinExistence type="predicted"/>
<dbReference type="RefSeq" id="WP_253671907.1">
    <property type="nucleotide sequence ID" value="NZ_JAMTCP010000035.1"/>
</dbReference>
<reference evidence="1 2" key="1">
    <citation type="submission" date="2022-06" db="EMBL/GenBank/DDBJ databases">
        <title>Genomic Encyclopedia of Archaeal and Bacterial Type Strains, Phase II (KMG-II): from individual species to whole genera.</title>
        <authorList>
            <person name="Goeker M."/>
        </authorList>
    </citation>
    <scope>NUCLEOTIDE SEQUENCE [LARGE SCALE GENOMIC DNA]</scope>
    <source>
        <strain evidence="1 2">DSM 40477</strain>
    </source>
</reference>
<accession>A0ABT1HZY4</accession>
<name>A0ABT1HZY4_STRSD</name>
<dbReference type="Proteomes" id="UP001205311">
    <property type="component" value="Unassembled WGS sequence"/>
</dbReference>
<evidence type="ECO:0000313" key="1">
    <source>
        <dbReference type="EMBL" id="MCP2261068.1"/>
    </source>
</evidence>
<sequence length="91" mass="9683">MTETPDAALLAALGRILDHLAQTGAQCLAAHHDRDLATAVALIADLVDVRGCCPSTDDCHVHQAAGDGPCPHGRASAWLDTITRRWMTDQQ</sequence>
<protein>
    <submittedName>
        <fullName evidence="1">Uncharacterized protein</fullName>
    </submittedName>
</protein>